<dbReference type="RefSeq" id="WP_271180004.1">
    <property type="nucleotide sequence ID" value="NZ_BSFH01000062.1"/>
</dbReference>
<evidence type="ECO:0000313" key="1">
    <source>
        <dbReference type="EMBL" id="AKJ20413.1"/>
    </source>
</evidence>
<geneLocation type="plasmid" evidence="1">
    <name>pKON1</name>
</geneLocation>
<accession>A0A0G3B2U8</accession>
<sequence>MDRTLNVEVRDATWPPLGTLPTFPGTFHRGEASWDINIPSMLLMVGYLTTPVASAGVSLSEFWAWVRYLAAISNQTDMRITDSFSDLDAHQKTILSDDFGMGVPALWLSEKLSLDRILDGRYFMQRFGVASGATQPTSKKRGPNKTPDFVARDVTGVWHILECKGTQSSAAYAERQIGEYGPPASGGIAQKRSIVFPPTHTGQRLVSALQIGIERGESSRLIITDPEPEDPQVIKKEEMDAADDSATRAVAAKALRLAGFEATASVIASPTGRRPEISHFESKHYEKLREEEVKERDSKARSELNSIEQRVSMFDGHYVGREMNIQLPRPIFVGDTRIKSVTVQQGVKKSNLEEISEKPTITENITVTDLEWNKSIGLNKSHGEGLNANLSIGDFFKSEIHLRSD</sequence>
<keyword evidence="1" id="KW-0687">Ribonucleoprotein</keyword>
<dbReference type="EMBL" id="KP294352">
    <property type="protein sequence ID" value="AKJ20413.1"/>
    <property type="molecule type" value="Genomic_DNA"/>
</dbReference>
<gene>
    <name evidence="1" type="ORF">pKON1_p16</name>
</gene>
<reference evidence="1" key="1">
    <citation type="journal article" date="2015" name="Plasmid">
        <title>Maintenance and genetic load of plasmid pKON1 of Paracoccus kondratievae, containing a highly efficient toxin-antitoxin module of the hipAB family.</title>
        <authorList>
            <person name="Czarnecki J."/>
            <person name="Dziewit L."/>
            <person name="Kowalski L."/>
            <person name="Ochnio M."/>
            <person name="Bartosik D."/>
        </authorList>
    </citation>
    <scope>NUCLEOTIDE SEQUENCE</scope>
    <source>
        <strain evidence="1">NCIMB 13773</strain>
        <plasmid evidence="1">pKON1</plasmid>
    </source>
</reference>
<name>A0A0G3B2U8_9RHOB</name>
<keyword evidence="1" id="KW-0689">Ribosomal protein</keyword>
<dbReference type="AlphaFoldDB" id="A0A0G3B2U8"/>
<keyword evidence="1" id="KW-0614">Plasmid</keyword>
<protein>
    <submittedName>
        <fullName evidence="1">50S ribosomal protein L20</fullName>
    </submittedName>
</protein>
<organism evidence="1">
    <name type="scientific">Paracoccus kondratievae</name>
    <dbReference type="NCBI Taxonomy" id="135740"/>
    <lineage>
        <taxon>Bacteria</taxon>
        <taxon>Pseudomonadati</taxon>
        <taxon>Pseudomonadota</taxon>
        <taxon>Alphaproteobacteria</taxon>
        <taxon>Rhodobacterales</taxon>
        <taxon>Paracoccaceae</taxon>
        <taxon>Paracoccus</taxon>
    </lineage>
</organism>
<proteinExistence type="predicted"/>
<dbReference type="GO" id="GO:0005840">
    <property type="term" value="C:ribosome"/>
    <property type="evidence" value="ECO:0007669"/>
    <property type="project" value="UniProtKB-KW"/>
</dbReference>